<dbReference type="InterPro" id="IPR027417">
    <property type="entry name" value="P-loop_NTPase"/>
</dbReference>
<dbReference type="GO" id="GO:0006289">
    <property type="term" value="P:nucleotide-excision repair"/>
    <property type="evidence" value="ECO:0007669"/>
    <property type="project" value="TreeGrafter"/>
</dbReference>
<dbReference type="InterPro" id="IPR001650">
    <property type="entry name" value="Helicase_C-like"/>
</dbReference>
<evidence type="ECO:0000256" key="3">
    <source>
        <dbReference type="ARBA" id="ARBA00022806"/>
    </source>
</evidence>
<dbReference type="Pfam" id="PF00270">
    <property type="entry name" value="DEAD"/>
    <property type="match status" value="1"/>
</dbReference>
<dbReference type="GO" id="GO:0036297">
    <property type="term" value="P:interstrand cross-link repair"/>
    <property type="evidence" value="ECO:0007669"/>
    <property type="project" value="TreeGrafter"/>
</dbReference>
<dbReference type="PANTHER" id="PTHR47957:SF3">
    <property type="entry name" value="ATP-DEPENDENT HELICASE HRQ1"/>
    <property type="match status" value="1"/>
</dbReference>
<evidence type="ECO:0000256" key="5">
    <source>
        <dbReference type="ARBA" id="ARBA00023118"/>
    </source>
</evidence>
<dbReference type="GO" id="GO:0005524">
    <property type="term" value="F:ATP binding"/>
    <property type="evidence" value="ECO:0007669"/>
    <property type="project" value="UniProtKB-KW"/>
</dbReference>
<dbReference type="SMART" id="SM00490">
    <property type="entry name" value="HELICc"/>
    <property type="match status" value="1"/>
</dbReference>
<evidence type="ECO:0000313" key="8">
    <source>
        <dbReference type="Proteomes" id="UP000297713"/>
    </source>
</evidence>
<dbReference type="Proteomes" id="UP000297713">
    <property type="component" value="Unassembled WGS sequence"/>
</dbReference>
<dbReference type="InterPro" id="IPR017575">
    <property type="entry name" value="CRISPR-assoc_helicase_Cas3"/>
</dbReference>
<keyword evidence="3" id="KW-0347">Helicase</keyword>
<keyword evidence="1" id="KW-0547">Nucleotide-binding</keyword>
<sequence>MNLKLKPLFSKPFNGTLPDIIVKKLPPQWKLRNHQIETFNYFFNDNISIIFNSAITGDGKSFSVLLPLICNKNLNALMIYPTNELINDQFVKLDKYPGLDNVLKDKLYGENISKLIMEAYFFERPLAVQSFLKIQLLLTNPDLFHLLTSLNYGWKSHLKDKLSHLVAINFDYYVFDEFHTYSTDQIVSILNDLIFLISRTGEQKKVIFLSATPKDYVLSLIRRLGGGVAQVMGSYSDEQKEDWDQILQPVDLCIDGLTESVNAENWIRNNVSLIKNFFNDFPNSKGAVIVDSVASAKQLKEFLKNKLNGLRIIENTGLTNRIERSRLALEDFDIVVATSTVDVGIDFSINFLIFEAKTAGHFIQRLGRVGRHRGFPHYVAYGLVPRPVYEKLKARLDGEIAREALNQAVYDSYKEEQNFENYLKKWGLLAAAHIYVQLEKLGSSTKPLREAYADRIIKTYSYEKSFDYWTGKYRSYSEDQNKRAILYELTSFRGQSPLQCAIWDITQDDFLFYDLFYLLANTEFEVVEQDEWEQAYKSKYQCNSKMIFPSFFLYVKILSHLEDRSDFSLGIDEDLFEKTEYLENIQVLKYFEIRRHKWANKINNKLYKQKLVAFITPEKPNVLKFRLRLPPMFPVFKLIDKTSIEYSVVFGKEAILLDCLNFLLKPKQNGKAIIV</sequence>
<gene>
    <name evidence="7" type="ORF">A7Q10_09050</name>
</gene>
<keyword evidence="5" id="KW-0051">Antiviral defense</keyword>
<evidence type="ECO:0000256" key="4">
    <source>
        <dbReference type="ARBA" id="ARBA00022840"/>
    </source>
</evidence>
<dbReference type="Pfam" id="PF22590">
    <property type="entry name" value="Cas3-like_C_2"/>
    <property type="match status" value="1"/>
</dbReference>
<dbReference type="OrthoDB" id="9810236at2"/>
<keyword evidence="2" id="KW-0378">Hydrolase</keyword>
<keyword evidence="4" id="KW-0067">ATP-binding</keyword>
<dbReference type="PROSITE" id="PS51192">
    <property type="entry name" value="HELICASE_ATP_BIND_1"/>
    <property type="match status" value="1"/>
</dbReference>
<dbReference type="EMBL" id="LXQC01000147">
    <property type="protein sequence ID" value="TFE67816.1"/>
    <property type="molecule type" value="Genomic_DNA"/>
</dbReference>
<feature type="domain" description="Helicase ATP-binding" evidence="6">
    <location>
        <begin position="41"/>
        <end position="231"/>
    </location>
</feature>
<evidence type="ECO:0000313" key="7">
    <source>
        <dbReference type="EMBL" id="TFE67816.1"/>
    </source>
</evidence>
<dbReference type="SMART" id="SM00487">
    <property type="entry name" value="DEXDc"/>
    <property type="match status" value="1"/>
</dbReference>
<name>A0A4Y8PAJ1_9BACT</name>
<proteinExistence type="predicted"/>
<dbReference type="PANTHER" id="PTHR47957">
    <property type="entry name" value="ATP-DEPENDENT HELICASE HRQ1"/>
    <property type="match status" value="1"/>
</dbReference>
<organism evidence="7 8">
    <name type="scientific">Methylacidiphilum caldifontis</name>
    <dbReference type="NCBI Taxonomy" id="2795386"/>
    <lineage>
        <taxon>Bacteria</taxon>
        <taxon>Pseudomonadati</taxon>
        <taxon>Verrucomicrobiota</taxon>
        <taxon>Methylacidiphilae</taxon>
        <taxon>Methylacidiphilales</taxon>
        <taxon>Methylacidiphilaceae</taxon>
        <taxon>Methylacidiphilum (ex Ratnadevi et al. 2023)</taxon>
    </lineage>
</organism>
<comment type="caution">
    <text evidence="7">The sequence shown here is derived from an EMBL/GenBank/DDBJ whole genome shotgun (WGS) entry which is preliminary data.</text>
</comment>
<evidence type="ECO:0000256" key="1">
    <source>
        <dbReference type="ARBA" id="ARBA00022741"/>
    </source>
</evidence>
<dbReference type="NCBIfam" id="TIGR03158">
    <property type="entry name" value="cas3_cyano"/>
    <property type="match status" value="1"/>
</dbReference>
<reference evidence="7 8" key="1">
    <citation type="submission" date="2016-05" db="EMBL/GenBank/DDBJ databases">
        <title>Diversity and Homogeneity among Thermoacidophilic Verrucomicrobia Methanotrophs Linked with Geographical Origin.</title>
        <authorList>
            <person name="Erikstad H.-A."/>
            <person name="Smestad N.B."/>
            <person name="Ceballos R.M."/>
            <person name="Birkeland N.-K."/>
        </authorList>
    </citation>
    <scope>NUCLEOTIDE SEQUENCE [LARGE SCALE GENOMIC DNA]</scope>
    <source>
        <strain evidence="7 8">Phi</strain>
    </source>
</reference>
<accession>A0A4Y8PAJ1</accession>
<dbReference type="InterPro" id="IPR054712">
    <property type="entry name" value="Cas3-like_dom"/>
</dbReference>
<dbReference type="GO" id="GO:0043138">
    <property type="term" value="F:3'-5' DNA helicase activity"/>
    <property type="evidence" value="ECO:0007669"/>
    <property type="project" value="TreeGrafter"/>
</dbReference>
<dbReference type="SUPFAM" id="SSF52540">
    <property type="entry name" value="P-loop containing nucleoside triphosphate hydrolases"/>
    <property type="match status" value="1"/>
</dbReference>
<dbReference type="AlphaFoldDB" id="A0A4Y8PAJ1"/>
<dbReference type="RefSeq" id="WP_134440372.1">
    <property type="nucleotide sequence ID" value="NZ_LXQC01000147.1"/>
</dbReference>
<dbReference type="InterPro" id="IPR014001">
    <property type="entry name" value="Helicase_ATP-bd"/>
</dbReference>
<dbReference type="Gene3D" id="3.40.50.300">
    <property type="entry name" value="P-loop containing nucleotide triphosphate hydrolases"/>
    <property type="match status" value="2"/>
</dbReference>
<protein>
    <submittedName>
        <fullName evidence="7">Type I-D CRISPR-associated helicase Cas3</fullName>
    </submittedName>
</protein>
<evidence type="ECO:0000256" key="2">
    <source>
        <dbReference type="ARBA" id="ARBA00022801"/>
    </source>
</evidence>
<dbReference type="GO" id="GO:0016787">
    <property type="term" value="F:hydrolase activity"/>
    <property type="evidence" value="ECO:0007669"/>
    <property type="project" value="UniProtKB-KW"/>
</dbReference>
<dbReference type="InterPro" id="IPR011545">
    <property type="entry name" value="DEAD/DEAH_box_helicase_dom"/>
</dbReference>
<dbReference type="GO" id="GO:0051607">
    <property type="term" value="P:defense response to virus"/>
    <property type="evidence" value="ECO:0007669"/>
    <property type="project" value="UniProtKB-KW"/>
</dbReference>
<evidence type="ECO:0000259" key="6">
    <source>
        <dbReference type="PROSITE" id="PS51192"/>
    </source>
</evidence>
<dbReference type="GO" id="GO:0003676">
    <property type="term" value="F:nucleic acid binding"/>
    <property type="evidence" value="ECO:0007669"/>
    <property type="project" value="InterPro"/>
</dbReference>
<keyword evidence="8" id="KW-1185">Reference proteome</keyword>